<keyword evidence="3 6" id="KW-0808">Transferase</keyword>
<organism evidence="6">
    <name type="scientific">uncultured organism</name>
    <dbReference type="NCBI Taxonomy" id="155900"/>
    <lineage>
        <taxon>unclassified sequences</taxon>
        <taxon>environmental samples</taxon>
    </lineage>
</organism>
<dbReference type="InterPro" id="IPR005861">
    <property type="entry name" value="HisP_aminotrans"/>
</dbReference>
<dbReference type="InterPro" id="IPR015424">
    <property type="entry name" value="PyrdxlP-dep_Trfase"/>
</dbReference>
<dbReference type="PANTHER" id="PTHR43643">
    <property type="entry name" value="HISTIDINOL-PHOSPHATE AMINOTRANSFERASE 2"/>
    <property type="match status" value="1"/>
</dbReference>
<proteinExistence type="inferred from homology"/>
<comment type="cofactor">
    <cofactor evidence="1">
        <name>pyridoxal 5'-phosphate</name>
        <dbReference type="ChEBI" id="CHEBI:597326"/>
    </cofactor>
</comment>
<dbReference type="InterPro" id="IPR004839">
    <property type="entry name" value="Aminotransferase_I/II_large"/>
</dbReference>
<dbReference type="Pfam" id="PF00155">
    <property type="entry name" value="Aminotran_1_2"/>
    <property type="match status" value="1"/>
</dbReference>
<dbReference type="GO" id="GO:0000105">
    <property type="term" value="P:L-histidine biosynthetic process"/>
    <property type="evidence" value="ECO:0007669"/>
    <property type="project" value="InterPro"/>
</dbReference>
<name>A0A5B8RBQ9_9ZZZZ</name>
<dbReference type="SUPFAM" id="SSF53383">
    <property type="entry name" value="PLP-dependent transferases"/>
    <property type="match status" value="1"/>
</dbReference>
<evidence type="ECO:0000313" key="6">
    <source>
        <dbReference type="EMBL" id="QEA06071.1"/>
    </source>
</evidence>
<dbReference type="InterPro" id="IPR015422">
    <property type="entry name" value="PyrdxlP-dep_Trfase_small"/>
</dbReference>
<dbReference type="HAMAP" id="MF_01023">
    <property type="entry name" value="HisC_aminotrans_2"/>
    <property type="match status" value="1"/>
</dbReference>
<dbReference type="EMBL" id="MN079123">
    <property type="protein sequence ID" value="QEA06071.1"/>
    <property type="molecule type" value="Genomic_DNA"/>
</dbReference>
<evidence type="ECO:0000256" key="2">
    <source>
        <dbReference type="ARBA" id="ARBA00022576"/>
    </source>
</evidence>
<dbReference type="CDD" id="cd00609">
    <property type="entry name" value="AAT_like"/>
    <property type="match status" value="1"/>
</dbReference>
<protein>
    <submittedName>
        <fullName evidence="6">Histidinol-phosphate aminotransferase</fullName>
        <ecNumber evidence="6">2.6.1.9</ecNumber>
    </submittedName>
</protein>
<gene>
    <name evidence="6" type="primary">hisC_3</name>
    <name evidence="6" type="ORF">KBTEX_02400</name>
</gene>
<dbReference type="Gene3D" id="3.40.640.10">
    <property type="entry name" value="Type I PLP-dependent aspartate aminotransferase-like (Major domain)"/>
    <property type="match status" value="1"/>
</dbReference>
<dbReference type="AlphaFoldDB" id="A0A5B8RBQ9"/>
<keyword evidence="2 6" id="KW-0032">Aminotransferase</keyword>
<dbReference type="EC" id="2.6.1.9" evidence="6"/>
<feature type="domain" description="Aminotransferase class I/classII large" evidence="5">
    <location>
        <begin position="39"/>
        <end position="371"/>
    </location>
</feature>
<dbReference type="GO" id="GO:0004400">
    <property type="term" value="F:histidinol-phosphate transaminase activity"/>
    <property type="evidence" value="ECO:0007669"/>
    <property type="project" value="UniProtKB-EC"/>
</dbReference>
<dbReference type="InterPro" id="IPR050106">
    <property type="entry name" value="HistidinolP_aminotransfase"/>
</dbReference>
<reference evidence="6" key="1">
    <citation type="submission" date="2019-06" db="EMBL/GenBank/DDBJ databases">
        <authorList>
            <person name="Murdoch R.W."/>
            <person name="Fathepure B."/>
        </authorList>
    </citation>
    <scope>NUCLEOTIDE SEQUENCE</scope>
</reference>
<accession>A0A5B8RBQ9</accession>
<sequence>MSSDAIPFCDLAVPGVRDLQPYQPGKPEAELAREYGVSDIVKLASNENPLGPGEAAVAAARDAVTGVHRYPEGSAHALRHAVARHHDVAPECITFGNGSNDVLDLLARAFLGPGREAVFSQHAFAVYAIATRTVGAEAVVAAANAADHPQPYGHDPEALLAGIGGQTRVLFIANPNNPTGTWLDGDTLESLIARVPREVVVVLDEAYVDYARDCTGYVDGRRWLETYPNLVITRTFSKIHGLAGLRAGYALSSPEIADLLNRARHPFNLNSVAQAAAEAALTDTDHVDRSVALNSEQREWLRARLEGLGLTVLPSAGNFLAVEVGDDAGAVNEALLRRGVIVRPIGGYGLPRFLRVTVGTAGENARFVEALGEALSGERA</sequence>
<evidence type="ECO:0000256" key="4">
    <source>
        <dbReference type="ARBA" id="ARBA00022898"/>
    </source>
</evidence>
<dbReference type="InterPro" id="IPR015421">
    <property type="entry name" value="PyrdxlP-dep_Trfase_major"/>
</dbReference>
<dbReference type="Gene3D" id="3.90.1150.10">
    <property type="entry name" value="Aspartate Aminotransferase, domain 1"/>
    <property type="match status" value="1"/>
</dbReference>
<evidence type="ECO:0000256" key="1">
    <source>
        <dbReference type="ARBA" id="ARBA00001933"/>
    </source>
</evidence>
<dbReference type="PANTHER" id="PTHR43643:SF3">
    <property type="entry name" value="HISTIDINOL-PHOSPHATE AMINOTRANSFERASE"/>
    <property type="match status" value="1"/>
</dbReference>
<evidence type="ECO:0000256" key="3">
    <source>
        <dbReference type="ARBA" id="ARBA00022679"/>
    </source>
</evidence>
<evidence type="ECO:0000259" key="5">
    <source>
        <dbReference type="Pfam" id="PF00155"/>
    </source>
</evidence>
<dbReference type="NCBIfam" id="TIGR01141">
    <property type="entry name" value="hisC"/>
    <property type="match status" value="1"/>
</dbReference>
<keyword evidence="4" id="KW-0663">Pyridoxal phosphate</keyword>
<dbReference type="GO" id="GO:0030170">
    <property type="term" value="F:pyridoxal phosphate binding"/>
    <property type="evidence" value="ECO:0007669"/>
    <property type="project" value="InterPro"/>
</dbReference>